<accession>A0ABU3TM11</accession>
<evidence type="ECO:0000313" key="2">
    <source>
        <dbReference type="Proteomes" id="UP001250698"/>
    </source>
</evidence>
<name>A0ABU3TM11_9BACT</name>
<protein>
    <submittedName>
        <fullName evidence="1">Uncharacterized protein</fullName>
    </submittedName>
</protein>
<dbReference type="EMBL" id="JAWDJT010000015">
    <property type="protein sequence ID" value="MDU0372421.1"/>
    <property type="molecule type" value="Genomic_DNA"/>
</dbReference>
<proteinExistence type="predicted"/>
<gene>
    <name evidence="1" type="ORF">ROI90_18580</name>
</gene>
<evidence type="ECO:0000313" key="1">
    <source>
        <dbReference type="EMBL" id="MDU0372421.1"/>
    </source>
</evidence>
<dbReference type="PROSITE" id="PS51257">
    <property type="entry name" value="PROKAR_LIPOPROTEIN"/>
    <property type="match status" value="1"/>
</dbReference>
<dbReference type="Proteomes" id="UP001250698">
    <property type="component" value="Unassembled WGS sequence"/>
</dbReference>
<comment type="caution">
    <text evidence="1">The sequence shown here is derived from an EMBL/GenBank/DDBJ whole genome shotgun (WGS) entry which is preliminary data.</text>
</comment>
<keyword evidence="2" id="KW-1185">Reference proteome</keyword>
<sequence length="220" mass="24324">MKNSTITLLIAAAGLFSCEQNSKPTPGAAGMKNSASIKNTESTNTLKRYIHTEYEYVDSMGARITIQNSLPKGGLNYIDSTGKRYIYAVFWTRILNETAKPFELAIDFPSDSFELPPSSGNYTELLLPADTLTLAKVPLFNYGLAVKPFLDAGIHKSSSLRRTINPKEASGFYVVTLATHGVNGTLRTGLRIKEQQLFYKINDKEITCGNINLHQLIPRN</sequence>
<reference evidence="1 2" key="1">
    <citation type="submission" date="2023-10" db="EMBL/GenBank/DDBJ databases">
        <title>Hymenobacter endophyticus sp. nov., an isolate from the leaf tissues of wheat.</title>
        <authorList>
            <person name="Dai Y."/>
        </authorList>
    </citation>
    <scope>NUCLEOTIDE SEQUENCE [LARGE SCALE GENOMIC DNA]</scope>
    <source>
        <strain evidence="1 2">ZK17L-C2</strain>
    </source>
</reference>
<organism evidence="1 2">
    <name type="scientific">Hymenobacter endophyticus</name>
    <dbReference type="NCBI Taxonomy" id="3076335"/>
    <lineage>
        <taxon>Bacteria</taxon>
        <taxon>Pseudomonadati</taxon>
        <taxon>Bacteroidota</taxon>
        <taxon>Cytophagia</taxon>
        <taxon>Cytophagales</taxon>
        <taxon>Hymenobacteraceae</taxon>
        <taxon>Hymenobacter</taxon>
    </lineage>
</organism>
<dbReference type="RefSeq" id="WP_315999784.1">
    <property type="nucleotide sequence ID" value="NZ_JAWDJT010000015.1"/>
</dbReference>